<evidence type="ECO:0000313" key="1">
    <source>
        <dbReference type="EMBL" id="BAT10375.1"/>
    </source>
</evidence>
<dbReference type="PaxDb" id="39947-A0A0P0XT67"/>
<keyword evidence="2" id="KW-1185">Reference proteome</keyword>
<dbReference type="EMBL" id="AP014966">
    <property type="protein sequence ID" value="BAT10375.1"/>
    <property type="molecule type" value="Genomic_DNA"/>
</dbReference>
<evidence type="ECO:0000313" key="2">
    <source>
        <dbReference type="Proteomes" id="UP000059680"/>
    </source>
</evidence>
<protein>
    <submittedName>
        <fullName evidence="1">Os10g0333401 protein</fullName>
    </submittedName>
</protein>
<dbReference type="AlphaFoldDB" id="A0A0P0XT67"/>
<reference evidence="2" key="1">
    <citation type="journal article" date="2005" name="Nature">
        <title>The map-based sequence of the rice genome.</title>
        <authorList>
            <consortium name="International rice genome sequencing project (IRGSP)"/>
            <person name="Matsumoto T."/>
            <person name="Wu J."/>
            <person name="Kanamori H."/>
            <person name="Katayose Y."/>
            <person name="Fujisawa M."/>
            <person name="Namiki N."/>
            <person name="Mizuno H."/>
            <person name="Yamamoto K."/>
            <person name="Antonio B.A."/>
            <person name="Baba T."/>
            <person name="Sakata K."/>
            <person name="Nagamura Y."/>
            <person name="Aoki H."/>
            <person name="Arikawa K."/>
            <person name="Arita K."/>
            <person name="Bito T."/>
            <person name="Chiden Y."/>
            <person name="Fujitsuka N."/>
            <person name="Fukunaka R."/>
            <person name="Hamada M."/>
            <person name="Harada C."/>
            <person name="Hayashi A."/>
            <person name="Hijishita S."/>
            <person name="Honda M."/>
            <person name="Hosokawa S."/>
            <person name="Ichikawa Y."/>
            <person name="Idonuma A."/>
            <person name="Iijima M."/>
            <person name="Ikeda M."/>
            <person name="Ikeno M."/>
            <person name="Ito K."/>
            <person name="Ito S."/>
            <person name="Ito T."/>
            <person name="Ito Y."/>
            <person name="Ito Y."/>
            <person name="Iwabuchi A."/>
            <person name="Kamiya K."/>
            <person name="Karasawa W."/>
            <person name="Kurita K."/>
            <person name="Katagiri S."/>
            <person name="Kikuta A."/>
            <person name="Kobayashi H."/>
            <person name="Kobayashi N."/>
            <person name="Machita K."/>
            <person name="Maehara T."/>
            <person name="Masukawa M."/>
            <person name="Mizubayashi T."/>
            <person name="Mukai Y."/>
            <person name="Nagasaki H."/>
            <person name="Nagata Y."/>
            <person name="Naito S."/>
            <person name="Nakashima M."/>
            <person name="Nakama Y."/>
            <person name="Nakamichi Y."/>
            <person name="Nakamura M."/>
            <person name="Meguro A."/>
            <person name="Negishi M."/>
            <person name="Ohta I."/>
            <person name="Ohta T."/>
            <person name="Okamoto M."/>
            <person name="Ono N."/>
            <person name="Saji S."/>
            <person name="Sakaguchi M."/>
            <person name="Sakai K."/>
            <person name="Shibata M."/>
            <person name="Shimokawa T."/>
            <person name="Song J."/>
            <person name="Takazaki Y."/>
            <person name="Terasawa K."/>
            <person name="Tsugane M."/>
            <person name="Tsuji K."/>
            <person name="Ueda S."/>
            <person name="Waki K."/>
            <person name="Yamagata H."/>
            <person name="Yamamoto M."/>
            <person name="Yamamoto S."/>
            <person name="Yamane H."/>
            <person name="Yoshiki S."/>
            <person name="Yoshihara R."/>
            <person name="Yukawa K."/>
            <person name="Zhong H."/>
            <person name="Yano M."/>
            <person name="Yuan Q."/>
            <person name="Ouyang S."/>
            <person name="Liu J."/>
            <person name="Jones K.M."/>
            <person name="Gansberger K."/>
            <person name="Moffat K."/>
            <person name="Hill J."/>
            <person name="Bera J."/>
            <person name="Fadrosh D."/>
            <person name="Jin S."/>
            <person name="Johri S."/>
            <person name="Kim M."/>
            <person name="Overton L."/>
            <person name="Reardon M."/>
            <person name="Tsitrin T."/>
            <person name="Vuong H."/>
            <person name="Weaver B."/>
            <person name="Ciecko A."/>
            <person name="Tallon L."/>
            <person name="Jackson J."/>
            <person name="Pai G."/>
            <person name="Aken S.V."/>
            <person name="Utterback T."/>
            <person name="Reidmuller S."/>
            <person name="Feldblyum T."/>
            <person name="Hsiao J."/>
            <person name="Zismann V."/>
            <person name="Iobst S."/>
            <person name="de Vazeille A.R."/>
            <person name="Buell C.R."/>
            <person name="Ying K."/>
            <person name="Li Y."/>
            <person name="Lu T."/>
            <person name="Huang Y."/>
            <person name="Zhao Q."/>
            <person name="Feng Q."/>
            <person name="Zhang L."/>
            <person name="Zhu J."/>
            <person name="Weng Q."/>
            <person name="Mu J."/>
            <person name="Lu Y."/>
            <person name="Fan D."/>
            <person name="Liu Y."/>
            <person name="Guan J."/>
            <person name="Zhang Y."/>
            <person name="Yu S."/>
            <person name="Liu X."/>
            <person name="Zhang Y."/>
            <person name="Hong G."/>
            <person name="Han B."/>
            <person name="Choisne N."/>
            <person name="Demange N."/>
            <person name="Orjeda G."/>
            <person name="Samain S."/>
            <person name="Cattolico L."/>
            <person name="Pelletier E."/>
            <person name="Couloux A."/>
            <person name="Segurens B."/>
            <person name="Wincker P."/>
            <person name="D'Hont A."/>
            <person name="Scarpelli C."/>
            <person name="Weissenbach J."/>
            <person name="Salanoubat M."/>
            <person name="Quetier F."/>
            <person name="Yu Y."/>
            <person name="Kim H.R."/>
            <person name="Rambo T."/>
            <person name="Currie J."/>
            <person name="Collura K."/>
            <person name="Luo M."/>
            <person name="Yang T."/>
            <person name="Ammiraju J.S.S."/>
            <person name="Engler F."/>
            <person name="Soderlund C."/>
            <person name="Wing R.A."/>
            <person name="Palmer L.E."/>
            <person name="de la Bastide M."/>
            <person name="Spiegel L."/>
            <person name="Nascimento L."/>
            <person name="Zutavern T."/>
            <person name="O'Shaughnessy A."/>
            <person name="Dike S."/>
            <person name="Dedhia N."/>
            <person name="Preston R."/>
            <person name="Balija V."/>
            <person name="McCombie W.R."/>
            <person name="Chow T."/>
            <person name="Chen H."/>
            <person name="Chung M."/>
            <person name="Chen C."/>
            <person name="Shaw J."/>
            <person name="Wu H."/>
            <person name="Hsiao K."/>
            <person name="Chao Y."/>
            <person name="Chu M."/>
            <person name="Cheng C."/>
            <person name="Hour A."/>
            <person name="Lee P."/>
            <person name="Lin S."/>
            <person name="Lin Y."/>
            <person name="Liou J."/>
            <person name="Liu S."/>
            <person name="Hsing Y."/>
            <person name="Raghuvanshi S."/>
            <person name="Mohanty A."/>
            <person name="Bharti A.K."/>
            <person name="Gaur A."/>
            <person name="Gupta V."/>
            <person name="Kumar D."/>
            <person name="Ravi V."/>
            <person name="Vij S."/>
            <person name="Kapur A."/>
            <person name="Khurana P."/>
            <person name="Khurana P."/>
            <person name="Khurana J.P."/>
            <person name="Tyagi A.K."/>
            <person name="Gaikwad K."/>
            <person name="Singh A."/>
            <person name="Dalal V."/>
            <person name="Srivastava S."/>
            <person name="Dixit A."/>
            <person name="Pal A.K."/>
            <person name="Ghazi I.A."/>
            <person name="Yadav M."/>
            <person name="Pandit A."/>
            <person name="Bhargava A."/>
            <person name="Sureshbabu K."/>
            <person name="Batra K."/>
            <person name="Sharma T.R."/>
            <person name="Mohapatra T."/>
            <person name="Singh N.K."/>
            <person name="Messing J."/>
            <person name="Nelson A.B."/>
            <person name="Fuks G."/>
            <person name="Kavchok S."/>
            <person name="Keizer G."/>
            <person name="Linton E."/>
            <person name="Llaca V."/>
            <person name="Song R."/>
            <person name="Tanyolac B."/>
            <person name="Young S."/>
            <person name="Ho-Il K."/>
            <person name="Hahn J.H."/>
            <person name="Sangsakoo G."/>
            <person name="Vanavichit A."/>
            <person name="de Mattos Luiz.A.T."/>
            <person name="Zimmer P.D."/>
            <person name="Malone G."/>
            <person name="Dellagostin O."/>
            <person name="de Oliveira A.C."/>
            <person name="Bevan M."/>
            <person name="Bancroft I."/>
            <person name="Minx P."/>
            <person name="Cordum H."/>
            <person name="Wilson R."/>
            <person name="Cheng Z."/>
            <person name="Jin W."/>
            <person name="Jiang J."/>
            <person name="Leong S.A."/>
            <person name="Iwama H."/>
            <person name="Gojobori T."/>
            <person name="Itoh T."/>
            <person name="Niimura Y."/>
            <person name="Fujii Y."/>
            <person name="Habara T."/>
            <person name="Sakai H."/>
            <person name="Sato Y."/>
            <person name="Wilson G."/>
            <person name="Kumar K."/>
            <person name="McCouch S."/>
            <person name="Juretic N."/>
            <person name="Hoen D."/>
            <person name="Wright S."/>
            <person name="Bruskiewich R."/>
            <person name="Bureau T."/>
            <person name="Miyao A."/>
            <person name="Hirochika H."/>
            <person name="Nishikawa T."/>
            <person name="Kadowaki K."/>
            <person name="Sugiura M."/>
            <person name="Burr B."/>
            <person name="Sasaki T."/>
        </authorList>
    </citation>
    <scope>NUCLEOTIDE SEQUENCE [LARGE SCALE GENOMIC DNA]</scope>
    <source>
        <strain evidence="2">cv. Nipponbare</strain>
    </source>
</reference>
<proteinExistence type="predicted"/>
<dbReference type="InParanoid" id="A0A0P0XT67"/>
<accession>A0A0P0XT67</accession>
<sequence length="74" mass="7440">MERGRSYEETIKAQLILLPSSRVVRDEVGMYANDGAGGDEKGSAGIDGVIRAGGADDVGGGVLRSVGAATESSG</sequence>
<reference evidence="1 2" key="2">
    <citation type="journal article" date="2013" name="Plant Cell Physiol.">
        <title>Rice Annotation Project Database (RAP-DB): an integrative and interactive database for rice genomics.</title>
        <authorList>
            <person name="Sakai H."/>
            <person name="Lee S.S."/>
            <person name="Tanaka T."/>
            <person name="Numa H."/>
            <person name="Kim J."/>
            <person name="Kawahara Y."/>
            <person name="Wakimoto H."/>
            <person name="Yang C.C."/>
            <person name="Iwamoto M."/>
            <person name="Abe T."/>
            <person name="Yamada Y."/>
            <person name="Muto A."/>
            <person name="Inokuchi H."/>
            <person name="Ikemura T."/>
            <person name="Matsumoto T."/>
            <person name="Sasaki T."/>
            <person name="Itoh T."/>
        </authorList>
    </citation>
    <scope>NUCLEOTIDE SEQUENCE [LARGE SCALE GENOMIC DNA]</scope>
    <source>
        <strain evidence="2">cv. Nipponbare</strain>
    </source>
</reference>
<name>A0A0P0XT67_ORYSJ</name>
<reference evidence="1 2" key="3">
    <citation type="journal article" date="2013" name="Rice">
        <title>Improvement of the Oryza sativa Nipponbare reference genome using next generation sequence and optical map data.</title>
        <authorList>
            <person name="Kawahara Y."/>
            <person name="de la Bastide M."/>
            <person name="Hamilton J.P."/>
            <person name="Kanamori H."/>
            <person name="McCombie W.R."/>
            <person name="Ouyang S."/>
            <person name="Schwartz D.C."/>
            <person name="Tanaka T."/>
            <person name="Wu J."/>
            <person name="Zhou S."/>
            <person name="Childs K.L."/>
            <person name="Davidson R.M."/>
            <person name="Lin H."/>
            <person name="Quesada-Ocampo L."/>
            <person name="Vaillancourt B."/>
            <person name="Sakai H."/>
            <person name="Lee S.S."/>
            <person name="Kim J."/>
            <person name="Numa H."/>
            <person name="Itoh T."/>
            <person name="Buell C.R."/>
            <person name="Matsumoto T."/>
        </authorList>
    </citation>
    <scope>NUCLEOTIDE SEQUENCE [LARGE SCALE GENOMIC DNA]</scope>
    <source>
        <strain evidence="2">cv. Nipponbare</strain>
    </source>
</reference>
<dbReference type="Proteomes" id="UP000059680">
    <property type="component" value="Chromosome 10"/>
</dbReference>
<gene>
    <name evidence="1" type="ordered locus">Os10g0333401</name>
    <name evidence="1" type="ORF">OSNPB_100333401</name>
</gene>
<organism evidence="1 2">
    <name type="scientific">Oryza sativa subsp. japonica</name>
    <name type="common">Rice</name>
    <dbReference type="NCBI Taxonomy" id="39947"/>
    <lineage>
        <taxon>Eukaryota</taxon>
        <taxon>Viridiplantae</taxon>
        <taxon>Streptophyta</taxon>
        <taxon>Embryophyta</taxon>
        <taxon>Tracheophyta</taxon>
        <taxon>Spermatophyta</taxon>
        <taxon>Magnoliopsida</taxon>
        <taxon>Liliopsida</taxon>
        <taxon>Poales</taxon>
        <taxon>Poaceae</taxon>
        <taxon>BOP clade</taxon>
        <taxon>Oryzoideae</taxon>
        <taxon>Oryzeae</taxon>
        <taxon>Oryzinae</taxon>
        <taxon>Oryza</taxon>
        <taxon>Oryza sativa</taxon>
    </lineage>
</organism>